<evidence type="ECO:0000256" key="18">
    <source>
        <dbReference type="ARBA" id="ARBA00067793"/>
    </source>
</evidence>
<keyword evidence="22" id="KW-1185">Reference proteome</keyword>
<evidence type="ECO:0000256" key="8">
    <source>
        <dbReference type="ARBA" id="ARBA00022679"/>
    </source>
</evidence>
<dbReference type="CTD" id="41743"/>
<keyword evidence="8" id="KW-0808">Transferase</keyword>
<evidence type="ECO:0000256" key="1">
    <source>
        <dbReference type="ARBA" id="ARBA00004123"/>
    </source>
</evidence>
<accession>A0A6J2T8L0</accession>
<keyword evidence="6" id="KW-0489">Methyltransferase</keyword>
<dbReference type="PANTHER" id="PTHR46167:SF1">
    <property type="entry name" value="N-LYSINE METHYLTRANSFERASE KMT5A"/>
    <property type="match status" value="1"/>
</dbReference>
<dbReference type="GO" id="GO:0043516">
    <property type="term" value="P:regulation of DNA damage response, signal transduction by p53 class mediator"/>
    <property type="evidence" value="ECO:0007669"/>
    <property type="project" value="TreeGrafter"/>
</dbReference>
<dbReference type="OrthoDB" id="5560686at2759"/>
<dbReference type="InterPro" id="IPR051760">
    <property type="entry name" value="KMT5A"/>
</dbReference>
<dbReference type="EC" id="2.1.1.361" evidence="3"/>
<comment type="function">
    <text evidence="17">Histone methyltransferase that specifically monomethylates 'Lys-20' of histone H4. H4 'Lys-20' monomethylation is enriched during mitosis and represents a specific tag for epigenetic transcriptional repression. Mainly functions in euchromatin regions, thereby playing a central role in the silencing of euchromatic genes. Required for cell proliferation, possibly by contributing to the maintenance of proper higher-order structure of DNA and chromosome condensation during mitosis.</text>
</comment>
<dbReference type="PROSITE" id="PS50280">
    <property type="entry name" value="SET"/>
    <property type="match status" value="1"/>
</dbReference>
<comment type="catalytic activity">
    <reaction evidence="16">
        <text>L-lysyl(20)-[histone H4] + S-adenosyl-L-methionine = N(6)-methyl-L-lysyl(20)-[histone H4] + S-adenosyl-L-homocysteine + H(+)</text>
        <dbReference type="Rhea" id="RHEA:60344"/>
        <dbReference type="Rhea" id="RHEA-COMP:15554"/>
        <dbReference type="Rhea" id="RHEA-COMP:15555"/>
        <dbReference type="ChEBI" id="CHEBI:15378"/>
        <dbReference type="ChEBI" id="CHEBI:29969"/>
        <dbReference type="ChEBI" id="CHEBI:57856"/>
        <dbReference type="ChEBI" id="CHEBI:59789"/>
        <dbReference type="ChEBI" id="CHEBI:61929"/>
        <dbReference type="EC" id="2.1.1.361"/>
    </reaction>
</comment>
<dbReference type="SUPFAM" id="SSF82199">
    <property type="entry name" value="SET domain"/>
    <property type="match status" value="1"/>
</dbReference>
<dbReference type="GO" id="GO:0005700">
    <property type="term" value="C:polytene chromosome"/>
    <property type="evidence" value="ECO:0007669"/>
    <property type="project" value="TreeGrafter"/>
</dbReference>
<dbReference type="GO" id="GO:0005634">
    <property type="term" value="C:nucleus"/>
    <property type="evidence" value="ECO:0007669"/>
    <property type="project" value="UniProtKB-SubCell"/>
</dbReference>
<dbReference type="FunFam" id="2.170.270.10:FF:000053">
    <property type="entry name" value="Histone-lysine N-methyltransferase"/>
    <property type="match status" value="1"/>
</dbReference>
<keyword evidence="15" id="KW-0131">Cell cycle</keyword>
<proteinExistence type="predicted"/>
<dbReference type="InterPro" id="IPR047266">
    <property type="entry name" value="KMT5A-like_SET"/>
</dbReference>
<feature type="region of interest" description="Disordered" evidence="20">
    <location>
        <begin position="79"/>
        <end position="117"/>
    </location>
</feature>
<organism evidence="22 23">
    <name type="scientific">Drosophila lebanonensis</name>
    <name type="common">Fruit fly</name>
    <name type="synonym">Scaptodrosophila lebanonensis</name>
    <dbReference type="NCBI Taxonomy" id="7225"/>
    <lineage>
        <taxon>Eukaryota</taxon>
        <taxon>Metazoa</taxon>
        <taxon>Ecdysozoa</taxon>
        <taxon>Arthropoda</taxon>
        <taxon>Hexapoda</taxon>
        <taxon>Insecta</taxon>
        <taxon>Pterygota</taxon>
        <taxon>Neoptera</taxon>
        <taxon>Endopterygota</taxon>
        <taxon>Diptera</taxon>
        <taxon>Brachycera</taxon>
        <taxon>Muscomorpha</taxon>
        <taxon>Ephydroidea</taxon>
        <taxon>Drosophilidae</taxon>
        <taxon>Scaptodrosophila</taxon>
    </lineage>
</organism>
<sequence length="714" mass="78824">MIMVRRRARPAKDVAAVANPIPNAVVLNGDNVSDMVLHGGAIANPAIVSANILDEQYFASPKRKDCRLTKTNENLKNDAAATVSEHTTTNITTNNNDGSYNKSKATTKSERAGSAGRTIGVPLATRSQTRTIENFFKANAAAKNANKMTTNSQPTEEQKTIALNTTENTTVTTSSSHQQADNEVEKQEEELHETYSIASSISPRHQDIFEEEKVELEADISSSQCTLLKTNGTDSVDFQTHRSTLRDSHSSTQSNSSATTDNIFLQEPVLTLDIDRTPSKASSIKINRSFELATAVFSSPPSALSACMLNGRFNQIVSLNGICEPPAVNFGAVPVLNAFAFELDQHDSSSCDSGVVTTTKLNTTNIDSPAGNARHRKPATPHRILCPSPIKSMPRSHDPIHMHSGSLKMASKGDPLSPRKSPRKLATADNAVSKSRRRLNQPMPQAPYQSTSTQKTQINLGEVIVVHDDDQEPEEIDDDDDVHVLLKASEEMENLNKARSANKVKTVIKPVAPKKGNAKGAKSKTYGGTMSQPLAATNRNRELTDFFPVRRSVRKTKSAVKEEMMRNLEQAVLEERAEGLLVRHFEGKGRGVVADRHFKRNEFVIEYVGDLIPITEASERERRYALDENTGCYMYYFKHKNQQYCIDATVDTGKLGRLINHSRNGNLMTKVVVIKQRPHLVLLAKDDIEPGEELTYDYGDRSKEALLHHPWLAF</sequence>
<keyword evidence="14" id="KW-0539">Nucleus</keyword>
<keyword evidence="4" id="KW-0158">Chromosome</keyword>
<dbReference type="AlphaFoldDB" id="A0A6J2T8L0"/>
<evidence type="ECO:0000256" key="14">
    <source>
        <dbReference type="ARBA" id="ARBA00023242"/>
    </source>
</evidence>
<dbReference type="GeneID" id="115621926"/>
<dbReference type="InterPro" id="IPR016858">
    <property type="entry name" value="KMT5A-like"/>
</dbReference>
<reference evidence="23" key="1">
    <citation type="submission" date="2025-08" db="UniProtKB">
        <authorList>
            <consortium name="RefSeq"/>
        </authorList>
    </citation>
    <scope>IDENTIFICATION</scope>
    <source>
        <strain evidence="23">11010-0011.00</strain>
        <tissue evidence="23">Whole body</tissue>
    </source>
</reference>
<evidence type="ECO:0000256" key="3">
    <source>
        <dbReference type="ARBA" id="ARBA00012187"/>
    </source>
</evidence>
<evidence type="ECO:0000256" key="7">
    <source>
        <dbReference type="ARBA" id="ARBA00022618"/>
    </source>
</evidence>
<gene>
    <name evidence="23" type="primary">LOC115621926</name>
</gene>
<keyword evidence="12" id="KW-0805">Transcription regulation</keyword>
<dbReference type="CDD" id="cd10528">
    <property type="entry name" value="SET_SETD8"/>
    <property type="match status" value="1"/>
</dbReference>
<evidence type="ECO:0000256" key="20">
    <source>
        <dbReference type="SAM" id="MobiDB-lite"/>
    </source>
</evidence>
<dbReference type="Gene3D" id="2.170.270.10">
    <property type="entry name" value="SET domain"/>
    <property type="match status" value="1"/>
</dbReference>
<evidence type="ECO:0000256" key="10">
    <source>
        <dbReference type="ARBA" id="ARBA00022776"/>
    </source>
</evidence>
<dbReference type="PROSITE" id="PS51571">
    <property type="entry name" value="SAM_MT43_PR_SET"/>
    <property type="match status" value="1"/>
</dbReference>
<evidence type="ECO:0000259" key="21">
    <source>
        <dbReference type="PROSITE" id="PS50280"/>
    </source>
</evidence>
<dbReference type="GO" id="GO:0051301">
    <property type="term" value="P:cell division"/>
    <property type="evidence" value="ECO:0007669"/>
    <property type="project" value="UniProtKB-KW"/>
</dbReference>
<evidence type="ECO:0000313" key="22">
    <source>
        <dbReference type="Proteomes" id="UP000504634"/>
    </source>
</evidence>
<keyword evidence="7" id="KW-0132">Cell division</keyword>
<dbReference type="Proteomes" id="UP000504634">
    <property type="component" value="Unplaced"/>
</dbReference>
<feature type="compositionally biased region" description="Polar residues" evidence="20">
    <location>
        <begin position="97"/>
        <end position="106"/>
    </location>
</feature>
<evidence type="ECO:0000256" key="16">
    <source>
        <dbReference type="ARBA" id="ARBA00047784"/>
    </source>
</evidence>
<keyword evidence="10" id="KW-0498">Mitosis</keyword>
<dbReference type="InterPro" id="IPR001214">
    <property type="entry name" value="SET_dom"/>
</dbReference>
<protein>
    <recommendedName>
        <fullName evidence="18">Histone-lysine N-methyltransferase Set8</fullName>
        <ecNumber evidence="3">2.1.1.361</ecNumber>
    </recommendedName>
    <alternativeName>
        <fullName evidence="19">PR/SET domain-containing protein 07</fullName>
    </alternativeName>
</protein>
<feature type="domain" description="SET" evidence="21">
    <location>
        <begin position="578"/>
        <end position="699"/>
    </location>
</feature>
<dbReference type="GO" id="GO:0032259">
    <property type="term" value="P:methylation"/>
    <property type="evidence" value="ECO:0007669"/>
    <property type="project" value="UniProtKB-KW"/>
</dbReference>
<evidence type="ECO:0000256" key="11">
    <source>
        <dbReference type="ARBA" id="ARBA00022853"/>
    </source>
</evidence>
<keyword evidence="9" id="KW-0949">S-adenosyl-L-methionine</keyword>
<evidence type="ECO:0000256" key="17">
    <source>
        <dbReference type="ARBA" id="ARBA00055520"/>
    </source>
</evidence>
<keyword evidence="11" id="KW-0156">Chromatin regulator</keyword>
<feature type="region of interest" description="Disordered" evidence="20">
    <location>
        <begin position="366"/>
        <end position="454"/>
    </location>
</feature>
<dbReference type="PANTHER" id="PTHR46167">
    <property type="entry name" value="N-LYSINE METHYLTRANSFERASE KMT5A"/>
    <property type="match status" value="1"/>
</dbReference>
<evidence type="ECO:0000256" key="4">
    <source>
        <dbReference type="ARBA" id="ARBA00022454"/>
    </source>
</evidence>
<dbReference type="RefSeq" id="XP_030371630.1">
    <property type="nucleotide sequence ID" value="XM_030515770.1"/>
</dbReference>
<evidence type="ECO:0000256" key="2">
    <source>
        <dbReference type="ARBA" id="ARBA00004286"/>
    </source>
</evidence>
<keyword evidence="5" id="KW-0678">Repressor</keyword>
<evidence type="ECO:0000313" key="23">
    <source>
        <dbReference type="RefSeq" id="XP_030371630.1"/>
    </source>
</evidence>
<evidence type="ECO:0000256" key="15">
    <source>
        <dbReference type="ARBA" id="ARBA00023306"/>
    </source>
</evidence>
<evidence type="ECO:0000256" key="5">
    <source>
        <dbReference type="ARBA" id="ARBA00022491"/>
    </source>
</evidence>
<dbReference type="GO" id="GO:0140944">
    <property type="term" value="F:histone H4K20 monomethyltransferase activity"/>
    <property type="evidence" value="ECO:0007669"/>
    <property type="project" value="UniProtKB-EC"/>
</dbReference>
<evidence type="ECO:0000256" key="12">
    <source>
        <dbReference type="ARBA" id="ARBA00023015"/>
    </source>
</evidence>
<dbReference type="InterPro" id="IPR046341">
    <property type="entry name" value="SET_dom_sf"/>
</dbReference>
<dbReference type="Pfam" id="PF00856">
    <property type="entry name" value="SET"/>
    <property type="match status" value="1"/>
</dbReference>
<name>A0A6J2T8L0_DROLE</name>
<feature type="compositionally biased region" description="Low complexity" evidence="20">
    <location>
        <begin position="87"/>
        <end position="96"/>
    </location>
</feature>
<evidence type="ECO:0000256" key="6">
    <source>
        <dbReference type="ARBA" id="ARBA00022603"/>
    </source>
</evidence>
<evidence type="ECO:0000256" key="19">
    <source>
        <dbReference type="ARBA" id="ARBA00081773"/>
    </source>
</evidence>
<comment type="subcellular location">
    <subcellularLocation>
        <location evidence="2">Chromosome</location>
    </subcellularLocation>
    <subcellularLocation>
        <location evidence="1">Nucleus</location>
    </subcellularLocation>
</comment>
<keyword evidence="13" id="KW-0804">Transcription</keyword>
<dbReference type="GO" id="GO:0006357">
    <property type="term" value="P:regulation of transcription by RNA polymerase II"/>
    <property type="evidence" value="ECO:0007669"/>
    <property type="project" value="TreeGrafter"/>
</dbReference>
<dbReference type="SMART" id="SM00317">
    <property type="entry name" value="SET"/>
    <property type="match status" value="1"/>
</dbReference>
<evidence type="ECO:0000256" key="9">
    <source>
        <dbReference type="ARBA" id="ARBA00022691"/>
    </source>
</evidence>
<evidence type="ECO:0000256" key="13">
    <source>
        <dbReference type="ARBA" id="ARBA00023163"/>
    </source>
</evidence>